<evidence type="ECO:0000313" key="2">
    <source>
        <dbReference type="EMBL" id="QFQ61004.1"/>
    </source>
</evidence>
<protein>
    <submittedName>
        <fullName evidence="2">Conotoxin superfamily F</fullName>
    </submittedName>
</protein>
<sequence length="91" mass="10481">MMQRGAVLLGVVAFLALWPQAAAKVYNLHDTEVWAVVAYSKRVMHACAIANSHMDDPWLVVDVKDFEERSLFHSMYKAMVHCLQDFFQQRP</sequence>
<reference evidence="2" key="1">
    <citation type="journal article" date="2019" name="Mar. Drugs">
        <title>Conotoxin diversity in the venom gland transcriptome of the Magician's Cone, Pionoconus magus.</title>
        <authorList>
            <person name="Pardos-Blas J.R."/>
            <person name="Irisarri I."/>
            <person name="Abalde S."/>
            <person name="Tenorio M.J."/>
            <person name="Zardoya R."/>
        </authorList>
    </citation>
    <scope>NUCLEOTIDE SEQUENCE</scope>
    <source>
        <tissue evidence="2">Venom gland</tissue>
    </source>
</reference>
<feature type="chain" id="PRO_5024453792" evidence="1">
    <location>
        <begin position="24"/>
        <end position="91"/>
    </location>
</feature>
<dbReference type="EMBL" id="MN517321">
    <property type="protein sequence ID" value="QFQ61004.1"/>
    <property type="molecule type" value="mRNA"/>
</dbReference>
<dbReference type="AlphaFoldDB" id="A0A5P8I0F2"/>
<evidence type="ECO:0000256" key="1">
    <source>
        <dbReference type="SAM" id="SignalP"/>
    </source>
</evidence>
<proteinExistence type="evidence at transcript level"/>
<organism evidence="2">
    <name type="scientific">Conus magus</name>
    <name type="common">Magical cone</name>
    <dbReference type="NCBI Taxonomy" id="6492"/>
    <lineage>
        <taxon>Eukaryota</taxon>
        <taxon>Metazoa</taxon>
        <taxon>Spiralia</taxon>
        <taxon>Lophotrochozoa</taxon>
        <taxon>Mollusca</taxon>
        <taxon>Gastropoda</taxon>
        <taxon>Caenogastropoda</taxon>
        <taxon>Neogastropoda</taxon>
        <taxon>Conoidea</taxon>
        <taxon>Conidae</taxon>
        <taxon>Conus</taxon>
        <taxon>Pionoconus</taxon>
    </lineage>
</organism>
<accession>A0A5P8I0F2</accession>
<feature type="signal peptide" evidence="1">
    <location>
        <begin position="1"/>
        <end position="23"/>
    </location>
</feature>
<keyword evidence="1" id="KW-0732">Signal</keyword>
<name>A0A5P8I0F2_CONMA</name>